<evidence type="ECO:0000313" key="3">
    <source>
        <dbReference type="Proteomes" id="UP000642180"/>
    </source>
</evidence>
<dbReference type="PROSITE" id="PS51729">
    <property type="entry name" value="GNAT_YJDJ"/>
    <property type="match status" value="1"/>
</dbReference>
<proteinExistence type="predicted"/>
<reference evidence="3" key="1">
    <citation type="journal article" date="2019" name="Int. J. Syst. Evol. Microbiol.">
        <title>The Global Catalogue of Microorganisms (GCM) 10K type strain sequencing project: providing services to taxonomists for standard genome sequencing and annotation.</title>
        <authorList>
            <consortium name="The Broad Institute Genomics Platform"/>
            <consortium name="The Broad Institute Genome Sequencing Center for Infectious Disease"/>
            <person name="Wu L."/>
            <person name="Ma J."/>
        </authorList>
    </citation>
    <scope>NUCLEOTIDE SEQUENCE [LARGE SCALE GENOMIC DNA]</scope>
    <source>
        <strain evidence="3">CCM 2767</strain>
    </source>
</reference>
<keyword evidence="3" id="KW-1185">Reference proteome</keyword>
<dbReference type="RefSeq" id="WP_188379964.1">
    <property type="nucleotide sequence ID" value="NZ_BMDI01000001.1"/>
</dbReference>
<dbReference type="Gene3D" id="3.40.630.30">
    <property type="match status" value="1"/>
</dbReference>
<dbReference type="InterPro" id="IPR016181">
    <property type="entry name" value="Acyl_CoA_acyltransferase"/>
</dbReference>
<dbReference type="EMBL" id="BMDI01000001">
    <property type="protein sequence ID" value="GGI17212.1"/>
    <property type="molecule type" value="Genomic_DNA"/>
</dbReference>
<dbReference type="Proteomes" id="UP000642180">
    <property type="component" value="Unassembled WGS sequence"/>
</dbReference>
<evidence type="ECO:0000313" key="2">
    <source>
        <dbReference type="EMBL" id="GGI17212.1"/>
    </source>
</evidence>
<dbReference type="Pfam" id="PF14542">
    <property type="entry name" value="Acetyltransf_CG"/>
    <property type="match status" value="1"/>
</dbReference>
<evidence type="ECO:0000259" key="1">
    <source>
        <dbReference type="PROSITE" id="PS51729"/>
    </source>
</evidence>
<name>A0A8J3F1B1_9BURK</name>
<dbReference type="AlphaFoldDB" id="A0A8J3F1B1"/>
<dbReference type="SUPFAM" id="SSF55729">
    <property type="entry name" value="Acyl-CoA N-acyltransferases (Nat)"/>
    <property type="match status" value="1"/>
</dbReference>
<feature type="domain" description="N-acetyltransferase" evidence="1">
    <location>
        <begin position="7"/>
        <end position="93"/>
    </location>
</feature>
<comment type="caution">
    <text evidence="2">The sequence shown here is derived from an EMBL/GenBank/DDBJ whole genome shotgun (WGS) entry which is preliminary data.</text>
</comment>
<sequence>MNPSFENRSPTSRRHQLFDEGRLLGFVDYHLFGNIVILTHTETNPELPGKSHGSALAERITMHCRLNGQRIMPVCSFFAHFLRTHPEHHDMLTPEGRRILEIGQASAG</sequence>
<dbReference type="InterPro" id="IPR031165">
    <property type="entry name" value="GNAT_YJDJ"/>
</dbReference>
<organism evidence="2 3">
    <name type="scientific">Oxalicibacterium faecigallinarum</name>
    <dbReference type="NCBI Taxonomy" id="573741"/>
    <lineage>
        <taxon>Bacteria</taxon>
        <taxon>Pseudomonadati</taxon>
        <taxon>Pseudomonadota</taxon>
        <taxon>Betaproteobacteria</taxon>
        <taxon>Burkholderiales</taxon>
        <taxon>Oxalobacteraceae</taxon>
        <taxon>Oxalicibacterium</taxon>
    </lineage>
</organism>
<protein>
    <recommendedName>
        <fullName evidence="1">N-acetyltransferase domain-containing protein</fullName>
    </recommendedName>
</protein>
<gene>
    <name evidence="2" type="ORF">GCM10008066_07850</name>
</gene>
<accession>A0A8J3F1B1</accession>